<gene>
    <name evidence="15" type="primary">ACOT11</name>
</gene>
<dbReference type="GO" id="GO:0005829">
    <property type="term" value="C:cytosol"/>
    <property type="evidence" value="ECO:0007669"/>
    <property type="project" value="TreeGrafter"/>
</dbReference>
<dbReference type="InterPro" id="IPR023393">
    <property type="entry name" value="START-like_dom_sf"/>
</dbReference>
<evidence type="ECO:0000256" key="5">
    <source>
        <dbReference type="ARBA" id="ARBA00022490"/>
    </source>
</evidence>
<dbReference type="GO" id="GO:0052689">
    <property type="term" value="F:carboxylic ester hydrolase activity"/>
    <property type="evidence" value="ECO:0007669"/>
    <property type="project" value="UniProtKB-KW"/>
</dbReference>
<evidence type="ECO:0000259" key="12">
    <source>
        <dbReference type="PROSITE" id="PS50848"/>
    </source>
</evidence>
<dbReference type="RefSeq" id="XP_032350234.1">
    <property type="nucleotide sequence ID" value="XM_032494343.1"/>
</dbReference>
<dbReference type="InterPro" id="IPR040170">
    <property type="entry name" value="Cytosol_ACT"/>
</dbReference>
<accession>A0A8B8U6L9</accession>
<evidence type="ECO:0000259" key="13">
    <source>
        <dbReference type="PROSITE" id="PS51770"/>
    </source>
</evidence>
<evidence type="ECO:0000256" key="2">
    <source>
        <dbReference type="ARBA" id="ARBA00004496"/>
    </source>
</evidence>
<sequence length="736" mass="82399">MGLTPQEAECLAPVQVLWPLVICPLCSPGGAQGRPTRAGRGGEGTGPGCSSLRLRPLPAPSSGLLQPPPARLCSGCPLLSLSPRTASPVSPEGSRALARRLLDLECPTTWGLASVFSSRTSRKSALRAENTMAEGEGYRNPTEVQMSQLVLPCHTNQRGELSVGQLLKWIDATACLSAERHAGCPCVTASMDDIYFEHTIRFSGTQRTSKPLAQDRLQSVGQVVNIKAKVNRAFNSSMEVGIHVASEDLCSENQWNVCKALATFVAHRELSKVKLKQTMPQTEEEKTEHSVAAERRRMRLVYADTIKDLLANCVIQDDLESRDCSHMVPAEKTRVESVELVLPPHANHQGNTFGGQIMAWMENVATIAASRLCRAHPTLKAIEMFHFRGPSQVGDRLVFKAIVNNAFKHSMEVGVCVEAYRQEAETHRRHINSAFMTFVVLDADDQPQMLPWIRPQPGDGERRYREASARKKIRLDRKYIVSCKQAEMPLSVPWDPSNQVCLSYNNVSSLKMLVAKDNWVLSSEINQVRLYTLEEDKFLSFHMEMLVHVDAAQAFLLLSDLRRRPEWDKHYRSAELVQQVDEDDAIYHVISPPLGSDPKPQDFVILASRRKPCDNGDPYVIALRSVTLPTHRETPEYRRRETLCSGFCFWREGDQLTKVSYYNQATTGLLNYVTTNVTGLSSEFYTTFKACSPLVGVESKHTTKPKIRRRKDLLPAARFGLHCLREALQLRTPFQP</sequence>
<dbReference type="PROSITE" id="PS50848">
    <property type="entry name" value="START"/>
    <property type="match status" value="1"/>
</dbReference>
<dbReference type="FunFam" id="3.10.129.10:FF:000011">
    <property type="entry name" value="Acyl-coenzyme A thioesterase 11"/>
    <property type="match status" value="1"/>
</dbReference>
<evidence type="ECO:0000313" key="14">
    <source>
        <dbReference type="Proteomes" id="UP000694856"/>
    </source>
</evidence>
<dbReference type="InterPro" id="IPR029069">
    <property type="entry name" value="HotDog_dom_sf"/>
</dbReference>
<evidence type="ECO:0000256" key="8">
    <source>
        <dbReference type="ARBA" id="ARBA00022832"/>
    </source>
</evidence>
<dbReference type="Pfam" id="PF01852">
    <property type="entry name" value="START"/>
    <property type="match status" value="1"/>
</dbReference>
<dbReference type="SMART" id="SM00234">
    <property type="entry name" value="START"/>
    <property type="match status" value="1"/>
</dbReference>
<keyword evidence="14" id="KW-1185">Reference proteome</keyword>
<dbReference type="AlphaFoldDB" id="A0A8B8U6L9"/>
<keyword evidence="4" id="KW-0719">Serine esterase</keyword>
<dbReference type="GeneID" id="102515066"/>
<keyword evidence="6" id="KW-0677">Repeat</keyword>
<evidence type="ECO:0000256" key="11">
    <source>
        <dbReference type="SAM" id="MobiDB-lite"/>
    </source>
</evidence>
<feature type="region of interest" description="Disordered" evidence="11">
    <location>
        <begin position="33"/>
        <end position="60"/>
    </location>
</feature>
<dbReference type="PROSITE" id="PS51770">
    <property type="entry name" value="HOTDOG_ACOT"/>
    <property type="match status" value="2"/>
</dbReference>
<feature type="domain" description="START" evidence="12">
    <location>
        <begin position="516"/>
        <end position="665"/>
    </location>
</feature>
<evidence type="ECO:0000313" key="15">
    <source>
        <dbReference type="RefSeq" id="XP_032350234.1"/>
    </source>
</evidence>
<dbReference type="InterPro" id="IPR006683">
    <property type="entry name" value="Thioestr_dom"/>
</dbReference>
<evidence type="ECO:0000256" key="1">
    <source>
        <dbReference type="ARBA" id="ARBA00000295"/>
    </source>
</evidence>
<comment type="catalytic activity">
    <reaction evidence="1">
        <text>butanoyl-CoA + H2O = butanoate + CoA + H(+)</text>
        <dbReference type="Rhea" id="RHEA:40111"/>
        <dbReference type="ChEBI" id="CHEBI:15377"/>
        <dbReference type="ChEBI" id="CHEBI:15378"/>
        <dbReference type="ChEBI" id="CHEBI:17968"/>
        <dbReference type="ChEBI" id="CHEBI:57287"/>
        <dbReference type="ChEBI" id="CHEBI:57371"/>
    </reaction>
    <physiologicalReaction direction="left-to-right" evidence="1">
        <dbReference type="Rhea" id="RHEA:40112"/>
    </physiologicalReaction>
</comment>
<dbReference type="Gene3D" id="3.10.129.10">
    <property type="entry name" value="Hotdog Thioesterase"/>
    <property type="match status" value="2"/>
</dbReference>
<reference evidence="15" key="1">
    <citation type="submission" date="2025-08" db="UniProtKB">
        <authorList>
            <consortium name="RefSeq"/>
        </authorList>
    </citation>
    <scope>IDENTIFICATION</scope>
    <source>
        <tissue evidence="15">Ear skin</tissue>
    </source>
</reference>
<keyword evidence="7 10" id="KW-0378">Hydrolase</keyword>
<dbReference type="Proteomes" id="UP000694856">
    <property type="component" value="Chromosome 13"/>
</dbReference>
<evidence type="ECO:0000256" key="10">
    <source>
        <dbReference type="PROSITE-ProRule" id="PRU01106"/>
    </source>
</evidence>
<protein>
    <submittedName>
        <fullName evidence="15">Acyl-coenzyme A thioesterase 11 isoform X1</fullName>
    </submittedName>
</protein>
<evidence type="ECO:0000256" key="3">
    <source>
        <dbReference type="ARBA" id="ARBA00004872"/>
    </source>
</evidence>
<name>A0A8B8U6L9_CAMFR</name>
<dbReference type="GO" id="GO:0006631">
    <property type="term" value="P:fatty acid metabolic process"/>
    <property type="evidence" value="ECO:0007669"/>
    <property type="project" value="UniProtKB-UniPathway"/>
</dbReference>
<evidence type="ECO:0000256" key="4">
    <source>
        <dbReference type="ARBA" id="ARBA00022487"/>
    </source>
</evidence>
<dbReference type="Gene3D" id="3.30.530.20">
    <property type="match status" value="1"/>
</dbReference>
<dbReference type="PANTHER" id="PTHR11049">
    <property type="entry name" value="ACYL COENZYME A THIOESTER HYDROLASE"/>
    <property type="match status" value="1"/>
</dbReference>
<comment type="pathway">
    <text evidence="3">Lipid metabolism; fatty acid metabolism.</text>
</comment>
<dbReference type="FunFam" id="3.30.530.20:FF:000012">
    <property type="entry name" value="Acyl-coenzyme A thioesterase 11"/>
    <property type="match status" value="1"/>
</dbReference>
<keyword evidence="8" id="KW-0276">Fatty acid metabolism</keyword>
<dbReference type="Pfam" id="PF03061">
    <property type="entry name" value="4HBT"/>
    <property type="match status" value="1"/>
</dbReference>
<feature type="domain" description="HotDog ACOT-type" evidence="13">
    <location>
        <begin position="331"/>
        <end position="444"/>
    </location>
</feature>
<dbReference type="SUPFAM" id="SSF54637">
    <property type="entry name" value="Thioesterase/thiol ester dehydrase-isomerase"/>
    <property type="match status" value="2"/>
</dbReference>
<evidence type="ECO:0000256" key="6">
    <source>
        <dbReference type="ARBA" id="ARBA00022737"/>
    </source>
</evidence>
<evidence type="ECO:0000256" key="9">
    <source>
        <dbReference type="ARBA" id="ARBA00023098"/>
    </source>
</evidence>
<dbReference type="InterPro" id="IPR002913">
    <property type="entry name" value="START_lipid-bd_dom"/>
</dbReference>
<keyword evidence="5" id="KW-0963">Cytoplasm</keyword>
<dbReference type="InterPro" id="IPR033120">
    <property type="entry name" value="HOTDOG_ACOT"/>
</dbReference>
<evidence type="ECO:0000256" key="7">
    <source>
        <dbReference type="ARBA" id="ARBA00022801"/>
    </source>
</evidence>
<dbReference type="PANTHER" id="PTHR11049:SF1">
    <property type="entry name" value="ACYL-COENZYME A THIOESTERASE 11"/>
    <property type="match status" value="1"/>
</dbReference>
<feature type="domain" description="HotDog ACOT-type" evidence="13">
    <location>
        <begin position="140"/>
        <end position="270"/>
    </location>
</feature>
<dbReference type="CDD" id="cd03442">
    <property type="entry name" value="BFIT_BACH"/>
    <property type="match status" value="2"/>
</dbReference>
<proteinExistence type="predicted"/>
<dbReference type="GO" id="GO:0008289">
    <property type="term" value="F:lipid binding"/>
    <property type="evidence" value="ECO:0007669"/>
    <property type="project" value="InterPro"/>
</dbReference>
<dbReference type="SUPFAM" id="SSF55961">
    <property type="entry name" value="Bet v1-like"/>
    <property type="match status" value="1"/>
</dbReference>
<dbReference type="CTD" id="26027"/>
<keyword evidence="9" id="KW-0443">Lipid metabolism</keyword>
<dbReference type="GO" id="GO:0006637">
    <property type="term" value="P:acyl-CoA metabolic process"/>
    <property type="evidence" value="ECO:0007669"/>
    <property type="project" value="TreeGrafter"/>
</dbReference>
<organism evidence="14 15">
    <name type="scientific">Camelus ferus</name>
    <name type="common">Wild bactrian camel</name>
    <name type="synonym">Camelus bactrianus ferus</name>
    <dbReference type="NCBI Taxonomy" id="419612"/>
    <lineage>
        <taxon>Eukaryota</taxon>
        <taxon>Metazoa</taxon>
        <taxon>Chordata</taxon>
        <taxon>Craniata</taxon>
        <taxon>Vertebrata</taxon>
        <taxon>Euteleostomi</taxon>
        <taxon>Mammalia</taxon>
        <taxon>Eutheria</taxon>
        <taxon>Laurasiatheria</taxon>
        <taxon>Artiodactyla</taxon>
        <taxon>Tylopoda</taxon>
        <taxon>Camelidae</taxon>
        <taxon>Camelus</taxon>
    </lineage>
</organism>
<comment type="subcellular location">
    <subcellularLocation>
        <location evidence="2">Cytoplasm</location>
    </subcellularLocation>
</comment>
<dbReference type="UniPathway" id="UPA00199"/>
<dbReference type="GO" id="GO:0052816">
    <property type="term" value="F:long-chain fatty acyl-CoA hydrolase activity"/>
    <property type="evidence" value="ECO:0007669"/>
    <property type="project" value="TreeGrafter"/>
</dbReference>